<dbReference type="AlphaFoldDB" id="A0A5J4PX62"/>
<gene>
    <name evidence="1" type="ORF">EZS27_035103</name>
</gene>
<organism evidence="1">
    <name type="scientific">termite gut metagenome</name>
    <dbReference type="NCBI Taxonomy" id="433724"/>
    <lineage>
        <taxon>unclassified sequences</taxon>
        <taxon>metagenomes</taxon>
        <taxon>organismal metagenomes</taxon>
    </lineage>
</organism>
<sequence length="203" mass="24327">MIVATMSIEFLKSKEIAQLSYYILPVKLFNITGTYSLSWLNFISYLCTHVWLIVNGFFSLIHNSKEHIANYQLDINDDLYNKRFLASRYRTIKRRNAKFTYVVTNEKDVLTAYIMDFRDNDIKRYKTLIWAVWYILKHEKIDLIVYVGTMNLKQCLLMKVPRRMEPKKLPLTYNMLKNAPSKKYSDIDDFKNWDFSLMNLDVR</sequence>
<comment type="caution">
    <text evidence="1">The sequence shown here is derived from an EMBL/GenBank/DDBJ whole genome shotgun (WGS) entry which is preliminary data.</text>
</comment>
<proteinExistence type="predicted"/>
<reference evidence="1" key="1">
    <citation type="submission" date="2019-03" db="EMBL/GenBank/DDBJ databases">
        <title>Single cell metagenomics reveals metabolic interactions within the superorganism composed of flagellate Streblomastix strix and complex community of Bacteroidetes bacteria on its surface.</title>
        <authorList>
            <person name="Treitli S.C."/>
            <person name="Kolisko M."/>
            <person name="Husnik F."/>
            <person name="Keeling P."/>
            <person name="Hampl V."/>
        </authorList>
    </citation>
    <scope>NUCLEOTIDE SEQUENCE</scope>
    <source>
        <strain evidence="1">STM</strain>
    </source>
</reference>
<accession>A0A5J4PX62</accession>
<name>A0A5J4PX62_9ZZZZ</name>
<evidence type="ECO:0000313" key="1">
    <source>
        <dbReference type="EMBL" id="KAA6314257.1"/>
    </source>
</evidence>
<protein>
    <submittedName>
        <fullName evidence="1">Uncharacterized protein</fullName>
    </submittedName>
</protein>
<dbReference type="EMBL" id="SNRY01005726">
    <property type="protein sequence ID" value="KAA6314257.1"/>
    <property type="molecule type" value="Genomic_DNA"/>
</dbReference>